<evidence type="ECO:0000256" key="4">
    <source>
        <dbReference type="ARBA" id="ARBA00023034"/>
    </source>
</evidence>
<comment type="subcellular location">
    <subcellularLocation>
        <location evidence="1 6">Cell membrane</location>
        <topology evidence="1 6">Peripheral membrane protein</topology>
    </subcellularLocation>
    <subcellularLocation>
        <location evidence="6">Golgi apparatus membrane</location>
        <topology evidence="6">Peripheral membrane protein</topology>
    </subcellularLocation>
    <subcellularLocation>
        <location evidence="6">Membrane</location>
        <location evidence="6">Caveola</location>
        <topology evidence="6">Peripheral membrane protein</topology>
    </subcellularLocation>
</comment>
<protein>
    <recommendedName>
        <fullName evidence="6">Caveolin</fullName>
    </recommendedName>
</protein>
<name>A0ABD0JLC8_9CAEN</name>
<organism evidence="7 8">
    <name type="scientific">Batillaria attramentaria</name>
    <dbReference type="NCBI Taxonomy" id="370345"/>
    <lineage>
        <taxon>Eukaryota</taxon>
        <taxon>Metazoa</taxon>
        <taxon>Spiralia</taxon>
        <taxon>Lophotrochozoa</taxon>
        <taxon>Mollusca</taxon>
        <taxon>Gastropoda</taxon>
        <taxon>Caenogastropoda</taxon>
        <taxon>Sorbeoconcha</taxon>
        <taxon>Cerithioidea</taxon>
        <taxon>Batillariidae</taxon>
        <taxon>Batillaria</taxon>
    </lineage>
</organism>
<keyword evidence="4 6" id="KW-0333">Golgi apparatus</keyword>
<comment type="function">
    <text evidence="6">May act as a scaffolding protein within caveolar membranes. Interacts directly with G-protein alpha subunits and can functionally regulate their activity.</text>
</comment>
<accession>A0ABD0JLC8</accession>
<keyword evidence="3 6" id="KW-1003">Cell membrane</keyword>
<evidence type="ECO:0000256" key="1">
    <source>
        <dbReference type="ARBA" id="ARBA00004202"/>
    </source>
</evidence>
<evidence type="ECO:0000256" key="5">
    <source>
        <dbReference type="ARBA" id="ARBA00023136"/>
    </source>
</evidence>
<comment type="similarity">
    <text evidence="2 6">Belongs to the caveolin family.</text>
</comment>
<dbReference type="Proteomes" id="UP001519460">
    <property type="component" value="Unassembled WGS sequence"/>
</dbReference>
<evidence type="ECO:0000313" key="7">
    <source>
        <dbReference type="EMBL" id="KAK7475767.1"/>
    </source>
</evidence>
<evidence type="ECO:0000256" key="3">
    <source>
        <dbReference type="ARBA" id="ARBA00022475"/>
    </source>
</evidence>
<dbReference type="EMBL" id="JACVVK020000394">
    <property type="protein sequence ID" value="KAK7475767.1"/>
    <property type="molecule type" value="Genomic_DNA"/>
</dbReference>
<dbReference type="InterPro" id="IPR001612">
    <property type="entry name" value="Caveolin"/>
</dbReference>
<gene>
    <name evidence="7" type="ORF">BaRGS_00032988</name>
</gene>
<dbReference type="GO" id="GO:0000139">
    <property type="term" value="C:Golgi membrane"/>
    <property type="evidence" value="ECO:0007669"/>
    <property type="project" value="UniProtKB-SubCell"/>
</dbReference>
<sequence length="143" mass="16721">MCFGSSDPDLVERDPYGANKHIRVKFKDVIGEPRGTSSCFFIWETSECCYDFLFMACYNVPALCCHLFISMYWGIEFGLMLFWHVWLATPALHLLQYVIQIPSTCFRLCCRCLLDPWCESASYMFMFCEDPGKQANPEKLRIY</sequence>
<keyword evidence="8" id="KW-1185">Reference proteome</keyword>
<keyword evidence="5 6" id="KW-0472">Membrane</keyword>
<comment type="caution">
    <text evidence="7">The sequence shown here is derived from an EMBL/GenBank/DDBJ whole genome shotgun (WGS) entry which is preliminary data.</text>
</comment>
<dbReference type="Pfam" id="PF01146">
    <property type="entry name" value="Caveolin"/>
    <property type="match status" value="1"/>
</dbReference>
<dbReference type="PANTHER" id="PTHR10844">
    <property type="entry name" value="CAVEOLIN"/>
    <property type="match status" value="1"/>
</dbReference>
<dbReference type="GO" id="GO:0005901">
    <property type="term" value="C:caveola"/>
    <property type="evidence" value="ECO:0007669"/>
    <property type="project" value="UniProtKB-SubCell"/>
</dbReference>
<evidence type="ECO:0000313" key="8">
    <source>
        <dbReference type="Proteomes" id="UP001519460"/>
    </source>
</evidence>
<dbReference type="PANTHER" id="PTHR10844:SF19">
    <property type="entry name" value="CAVEOLIN-2"/>
    <property type="match status" value="1"/>
</dbReference>
<evidence type="ECO:0000256" key="2">
    <source>
        <dbReference type="ARBA" id="ARBA00010988"/>
    </source>
</evidence>
<dbReference type="AlphaFoldDB" id="A0ABD0JLC8"/>
<proteinExistence type="inferred from homology"/>
<reference evidence="7 8" key="1">
    <citation type="journal article" date="2023" name="Sci. Data">
        <title>Genome assembly of the Korean intertidal mud-creeper Batillaria attramentaria.</title>
        <authorList>
            <person name="Patra A.K."/>
            <person name="Ho P.T."/>
            <person name="Jun S."/>
            <person name="Lee S.J."/>
            <person name="Kim Y."/>
            <person name="Won Y.J."/>
        </authorList>
    </citation>
    <scope>NUCLEOTIDE SEQUENCE [LARGE SCALE GENOMIC DNA]</scope>
    <source>
        <strain evidence="7">Wonlab-2016</strain>
    </source>
</reference>
<evidence type="ECO:0000256" key="6">
    <source>
        <dbReference type="RuleBase" id="RU000680"/>
    </source>
</evidence>